<sequence>MAATFSGNVVFMVSYPFDVVSKEVNGQQPELALCWVHYEAVLAEAFEEGPQVGQVVRLALASDEDVVQEVDGRQPELALRWVHYEAVLAEAFEDGSAFGTGGPPCTR</sequence>
<evidence type="ECO:0000313" key="1">
    <source>
        <dbReference type="EMBL" id="KAJ8415099.1"/>
    </source>
</evidence>
<protein>
    <submittedName>
        <fullName evidence="1">Uncharacterized protein</fullName>
    </submittedName>
</protein>
<organism evidence="1 2">
    <name type="scientific">Aldrovandia affinis</name>
    <dbReference type="NCBI Taxonomy" id="143900"/>
    <lineage>
        <taxon>Eukaryota</taxon>
        <taxon>Metazoa</taxon>
        <taxon>Chordata</taxon>
        <taxon>Craniata</taxon>
        <taxon>Vertebrata</taxon>
        <taxon>Euteleostomi</taxon>
        <taxon>Actinopterygii</taxon>
        <taxon>Neopterygii</taxon>
        <taxon>Teleostei</taxon>
        <taxon>Notacanthiformes</taxon>
        <taxon>Halosauridae</taxon>
        <taxon>Aldrovandia</taxon>
    </lineage>
</organism>
<gene>
    <name evidence="1" type="ORF">AAFF_G00007970</name>
</gene>
<proteinExistence type="predicted"/>
<accession>A0AAD7T626</accession>
<keyword evidence="2" id="KW-1185">Reference proteome</keyword>
<reference evidence="1" key="1">
    <citation type="journal article" date="2023" name="Science">
        <title>Genome structures resolve the early diversification of teleost fishes.</title>
        <authorList>
            <person name="Parey E."/>
            <person name="Louis A."/>
            <person name="Montfort J."/>
            <person name="Bouchez O."/>
            <person name="Roques C."/>
            <person name="Iampietro C."/>
            <person name="Lluch J."/>
            <person name="Castinel A."/>
            <person name="Donnadieu C."/>
            <person name="Desvignes T."/>
            <person name="Floi Bucao C."/>
            <person name="Jouanno E."/>
            <person name="Wen M."/>
            <person name="Mejri S."/>
            <person name="Dirks R."/>
            <person name="Jansen H."/>
            <person name="Henkel C."/>
            <person name="Chen W.J."/>
            <person name="Zahm M."/>
            <person name="Cabau C."/>
            <person name="Klopp C."/>
            <person name="Thompson A.W."/>
            <person name="Robinson-Rechavi M."/>
            <person name="Braasch I."/>
            <person name="Lecointre G."/>
            <person name="Bobe J."/>
            <person name="Postlethwait J.H."/>
            <person name="Berthelot C."/>
            <person name="Roest Crollius H."/>
            <person name="Guiguen Y."/>
        </authorList>
    </citation>
    <scope>NUCLEOTIDE SEQUENCE</scope>
    <source>
        <strain evidence="1">NC1722</strain>
    </source>
</reference>
<dbReference type="EMBL" id="JAINUG010000010">
    <property type="protein sequence ID" value="KAJ8415099.1"/>
    <property type="molecule type" value="Genomic_DNA"/>
</dbReference>
<comment type="caution">
    <text evidence="1">The sequence shown here is derived from an EMBL/GenBank/DDBJ whole genome shotgun (WGS) entry which is preliminary data.</text>
</comment>
<name>A0AAD7T626_9TELE</name>
<dbReference type="Proteomes" id="UP001221898">
    <property type="component" value="Unassembled WGS sequence"/>
</dbReference>
<dbReference type="AlphaFoldDB" id="A0AAD7T626"/>
<evidence type="ECO:0000313" key="2">
    <source>
        <dbReference type="Proteomes" id="UP001221898"/>
    </source>
</evidence>